<keyword evidence="4" id="KW-1185">Reference proteome</keyword>
<dbReference type="Gene3D" id="3.30.565.10">
    <property type="entry name" value="Histidine kinase-like ATPase, C-terminal domain"/>
    <property type="match status" value="1"/>
</dbReference>
<evidence type="ECO:0000313" key="3">
    <source>
        <dbReference type="EMBL" id="SEF37821.1"/>
    </source>
</evidence>
<dbReference type="CDD" id="cd16936">
    <property type="entry name" value="HATPase_RsbW-like"/>
    <property type="match status" value="1"/>
</dbReference>
<organism evidence="3 4">
    <name type="scientific">Amycolatopsis pretoriensis</name>
    <dbReference type="NCBI Taxonomy" id="218821"/>
    <lineage>
        <taxon>Bacteria</taxon>
        <taxon>Bacillati</taxon>
        <taxon>Actinomycetota</taxon>
        <taxon>Actinomycetes</taxon>
        <taxon>Pseudonocardiales</taxon>
        <taxon>Pseudonocardiaceae</taxon>
        <taxon>Amycolatopsis</taxon>
    </lineage>
</organism>
<keyword evidence="1" id="KW-0808">Transferase</keyword>
<protein>
    <recommendedName>
        <fullName evidence="2">Histidine kinase/HSP90-like ATPase domain-containing protein</fullName>
    </recommendedName>
</protein>
<accession>A0A1H5RK01</accession>
<keyword evidence="1" id="KW-0723">Serine/threonine-protein kinase</keyword>
<dbReference type="Proteomes" id="UP000198878">
    <property type="component" value="Unassembled WGS sequence"/>
</dbReference>
<dbReference type="PANTHER" id="PTHR35526:SF3">
    <property type="entry name" value="ANTI-SIGMA-F FACTOR RSBW"/>
    <property type="match status" value="1"/>
</dbReference>
<sequence>MDTEPGHPWVTTQVGRVCARVGEVAEGVIDLRSRPDPAVIRRRLADRLAFGTGPTAALGYAVLVADELVTNAYTHTGAPVRLRYARHRAGLLLEVTDAAPHRTQTLAAIRDGVRGSGTGLAVVSTVALDWGVRHDAAEKTVWALLRSVN</sequence>
<dbReference type="EMBL" id="FNUJ01000015">
    <property type="protein sequence ID" value="SEF37821.1"/>
    <property type="molecule type" value="Genomic_DNA"/>
</dbReference>
<proteinExistence type="predicted"/>
<dbReference type="AlphaFoldDB" id="A0A1H5RK01"/>
<keyword evidence="1" id="KW-0418">Kinase</keyword>
<evidence type="ECO:0000259" key="2">
    <source>
        <dbReference type="Pfam" id="PF13581"/>
    </source>
</evidence>
<dbReference type="STRING" id="218821.SAMN05421837_115172"/>
<gene>
    <name evidence="3" type="ORF">SAMN05421837_115172</name>
</gene>
<name>A0A1H5RK01_9PSEU</name>
<dbReference type="GO" id="GO:0004674">
    <property type="term" value="F:protein serine/threonine kinase activity"/>
    <property type="evidence" value="ECO:0007669"/>
    <property type="project" value="UniProtKB-KW"/>
</dbReference>
<dbReference type="InterPro" id="IPR036890">
    <property type="entry name" value="HATPase_C_sf"/>
</dbReference>
<evidence type="ECO:0000256" key="1">
    <source>
        <dbReference type="ARBA" id="ARBA00022527"/>
    </source>
</evidence>
<reference evidence="4" key="1">
    <citation type="submission" date="2016-10" db="EMBL/GenBank/DDBJ databases">
        <authorList>
            <person name="Varghese N."/>
            <person name="Submissions S."/>
        </authorList>
    </citation>
    <scope>NUCLEOTIDE SEQUENCE [LARGE SCALE GENOMIC DNA]</scope>
    <source>
        <strain evidence="4">DSM 44654</strain>
    </source>
</reference>
<dbReference type="SUPFAM" id="SSF55874">
    <property type="entry name" value="ATPase domain of HSP90 chaperone/DNA topoisomerase II/histidine kinase"/>
    <property type="match status" value="1"/>
</dbReference>
<dbReference type="Pfam" id="PF13581">
    <property type="entry name" value="HATPase_c_2"/>
    <property type="match status" value="1"/>
</dbReference>
<evidence type="ECO:0000313" key="4">
    <source>
        <dbReference type="Proteomes" id="UP000198878"/>
    </source>
</evidence>
<feature type="domain" description="Histidine kinase/HSP90-like ATPase" evidence="2">
    <location>
        <begin position="40"/>
        <end position="142"/>
    </location>
</feature>
<dbReference type="OrthoDB" id="4325132at2"/>
<dbReference type="InterPro" id="IPR050267">
    <property type="entry name" value="Anti-sigma-factor_SerPK"/>
</dbReference>
<dbReference type="InterPro" id="IPR003594">
    <property type="entry name" value="HATPase_dom"/>
</dbReference>
<dbReference type="RefSeq" id="WP_086675837.1">
    <property type="nucleotide sequence ID" value="NZ_FNUJ01000015.1"/>
</dbReference>
<dbReference type="PANTHER" id="PTHR35526">
    <property type="entry name" value="ANTI-SIGMA-F FACTOR RSBW-RELATED"/>
    <property type="match status" value="1"/>
</dbReference>